<accession>C9YCW7</accession>
<evidence type="ECO:0000313" key="2">
    <source>
        <dbReference type="EMBL" id="CBA30820.1"/>
    </source>
</evidence>
<organism evidence="2">
    <name type="scientific">Curvibacter symbiont subsp. Hydra magnipapillata</name>
    <dbReference type="NCBI Taxonomy" id="667019"/>
    <lineage>
        <taxon>Bacteria</taxon>
        <taxon>Pseudomonadati</taxon>
        <taxon>Pseudomonadota</taxon>
        <taxon>Betaproteobacteria</taxon>
        <taxon>Burkholderiales</taxon>
        <taxon>Comamonadaceae</taxon>
        <taxon>Curvibacter</taxon>
    </lineage>
</organism>
<feature type="region of interest" description="Disordered" evidence="1">
    <location>
        <begin position="1"/>
        <end position="24"/>
    </location>
</feature>
<dbReference type="Pfam" id="PF07080">
    <property type="entry name" value="DUF1348"/>
    <property type="match status" value="1"/>
</dbReference>
<dbReference type="SUPFAM" id="SSF54427">
    <property type="entry name" value="NTF2-like"/>
    <property type="match status" value="1"/>
</dbReference>
<protein>
    <submittedName>
        <fullName evidence="2">Uncharacterized protein</fullName>
    </submittedName>
</protein>
<dbReference type="InterPro" id="IPR032710">
    <property type="entry name" value="NTF2-like_dom_sf"/>
</dbReference>
<dbReference type="AlphaFoldDB" id="C9YCW7"/>
<proteinExistence type="predicted"/>
<evidence type="ECO:0000256" key="1">
    <source>
        <dbReference type="SAM" id="MobiDB-lite"/>
    </source>
</evidence>
<dbReference type="PANTHER" id="PTHR31757">
    <property type="entry name" value="SLL0781 PROTEIN"/>
    <property type="match status" value="1"/>
</dbReference>
<dbReference type="Gene3D" id="3.10.450.50">
    <property type="match status" value="2"/>
</dbReference>
<dbReference type="PANTHER" id="PTHR31757:SF0">
    <property type="entry name" value="SLL0781 PROTEIN"/>
    <property type="match status" value="1"/>
</dbReference>
<sequence length="166" mass="18792">MIAQRSEVPMSTPETPRPPLPPFDAESAALKVRLAEDGWNSQDPVRVALAYTPDSVWRNRSEFLQGREQITTFLTSMEPRVGLPPGQRVWALRATASLCVCLRMARRPRSVVPQLRQRELGIQPARLMQRRIASINDLPIAEPDRKLLWSGVRRPDDYPSLSELGL</sequence>
<name>C9YCW7_CURXX</name>
<gene>
    <name evidence="2" type="ORF">Csp_C25460</name>
</gene>
<reference evidence="2" key="1">
    <citation type="journal article" date="2010" name="Nature">
        <title>The Dynamic genome of Hydra.</title>
        <authorList>
            <person name="Chapman J.A."/>
            <person name="Kirkness E.F."/>
            <person name="Simakov O."/>
            <person name="Hampson S.E."/>
            <person name="Mitros T."/>
            <person name="Weinmaier T."/>
            <person name="Rattei T."/>
            <person name="Balasubramanian P.G."/>
            <person name="Borman J."/>
            <person name="Busam D."/>
            <person name="Disbennett K."/>
            <person name="Pfannkoch C."/>
            <person name="Sumin N."/>
            <person name="Sutton G."/>
            <person name="Viswanathan L."/>
            <person name="Walenz B."/>
            <person name="Goodstein D.M."/>
            <person name="Hellsten U."/>
            <person name="Kawashima T."/>
            <person name="Prochnik S.E."/>
            <person name="Putnam N.H."/>
            <person name="Shu S."/>
            <person name="Blumberg B."/>
            <person name="Dana C.E."/>
            <person name="Gee L."/>
            <person name="Kibler D.F."/>
            <person name="Law L."/>
            <person name="Lindgens D."/>
            <person name="Martinez D.E."/>
            <person name="Peng J."/>
            <person name="Wigge P.A."/>
            <person name="Bertulat B."/>
            <person name="Guder C."/>
            <person name="Nakamura Y."/>
            <person name="Ozbek S."/>
            <person name="Watanabe H."/>
            <person name="Khalturin K."/>
            <person name="Hemmrich G."/>
            <person name="Franke A."/>
            <person name="Augustin R."/>
            <person name="Fraune S."/>
            <person name="Hayakawa E."/>
            <person name="Hayakawa S."/>
            <person name="Hirose M."/>
            <person name="Hwang J."/>
            <person name="Ikeo K."/>
            <person name="Nishimiya-Fujisawa C."/>
            <person name="Ogura A."/>
            <person name="Takahashi T."/>
            <person name="Steinmetz P.R."/>
            <person name="Zhang X."/>
            <person name="Aufschnaiter R."/>
            <person name="Eder M.K."/>
            <person name="Gorny A.K."/>
            <person name="Salvenmoser W."/>
            <person name="Heimberg A.M."/>
            <person name="Wheeler B.M."/>
            <person name="Peterson K.J."/>
            <person name="Boettger A."/>
            <person name="Tischler P."/>
            <person name="Wolf A."/>
            <person name="Gojobori T."/>
            <person name="Remington K.A."/>
            <person name="Strausberg R.L."/>
            <person name="Venter J."/>
            <person name="Technau U."/>
            <person name="Hobmayer B."/>
            <person name="Bosch T.C."/>
            <person name="Holstein T.W."/>
            <person name="Fujisawa T."/>
            <person name="Bode H.R."/>
            <person name="David C.N."/>
            <person name="Rokhsar D.S."/>
            <person name="Steele R.E."/>
        </authorList>
    </citation>
    <scope>NUCLEOTIDE SEQUENCE</scope>
</reference>
<dbReference type="EMBL" id="FN543105">
    <property type="protein sequence ID" value="CBA30820.1"/>
    <property type="molecule type" value="Genomic_DNA"/>
</dbReference>
<dbReference type="InterPro" id="IPR009783">
    <property type="entry name" value="DUF1348"/>
</dbReference>